<dbReference type="Proteomes" id="UP000000674">
    <property type="component" value="Chromosome"/>
</dbReference>
<dbReference type="AlphaFoldDB" id="A0B693"/>
<gene>
    <name evidence="2" type="ordered locus">Mthe_0425</name>
</gene>
<dbReference type="GeneID" id="4462018"/>
<accession>A0B693</accession>
<evidence type="ECO:0000313" key="3">
    <source>
        <dbReference type="Proteomes" id="UP000000674"/>
    </source>
</evidence>
<feature type="transmembrane region" description="Helical" evidence="1">
    <location>
        <begin position="93"/>
        <end position="111"/>
    </location>
</feature>
<dbReference type="EMBL" id="CP000477">
    <property type="protein sequence ID" value="ABK14217.1"/>
    <property type="molecule type" value="Genomic_DNA"/>
</dbReference>
<reference evidence="2 3" key="1">
    <citation type="submission" date="2006-10" db="EMBL/GenBank/DDBJ databases">
        <title>Complete sequence of Methanosaeta thermophila PT.</title>
        <authorList>
            <consortium name="US DOE Joint Genome Institute"/>
            <person name="Copeland A."/>
            <person name="Lucas S."/>
            <person name="Lapidus A."/>
            <person name="Barry K."/>
            <person name="Detter J.C."/>
            <person name="Glavina del Rio T."/>
            <person name="Hammon N."/>
            <person name="Israni S."/>
            <person name="Pitluck S."/>
            <person name="Chain P."/>
            <person name="Malfatti S."/>
            <person name="Shin M."/>
            <person name="Vergez L."/>
            <person name="Schmutz J."/>
            <person name="Larimer F."/>
            <person name="Land M."/>
            <person name="Hauser L."/>
            <person name="Kyrpides N."/>
            <person name="Kim E."/>
            <person name="Smith K.S."/>
            <person name="Ingram-Smith C."/>
            <person name="Richardson P."/>
        </authorList>
    </citation>
    <scope>NUCLEOTIDE SEQUENCE [LARGE SCALE GENOMIC DNA]</scope>
    <source>
        <strain evidence="3">DSM 6194 / JCM 14653 / NBRC 101360 / PT</strain>
    </source>
</reference>
<dbReference type="KEGG" id="mtp:Mthe_0425"/>
<evidence type="ECO:0000256" key="1">
    <source>
        <dbReference type="SAM" id="Phobius"/>
    </source>
</evidence>
<dbReference type="STRING" id="349307.Mthe_0425"/>
<keyword evidence="1" id="KW-0472">Membrane</keyword>
<name>A0B693_METTP</name>
<feature type="transmembrane region" description="Helical" evidence="1">
    <location>
        <begin position="53"/>
        <end position="73"/>
    </location>
</feature>
<keyword evidence="1" id="KW-1133">Transmembrane helix</keyword>
<feature type="transmembrane region" description="Helical" evidence="1">
    <location>
        <begin position="167"/>
        <end position="185"/>
    </location>
</feature>
<feature type="transmembrane region" description="Helical" evidence="1">
    <location>
        <begin position="6"/>
        <end position="22"/>
    </location>
</feature>
<dbReference type="HOGENOM" id="CLU_1406011_0_0_2"/>
<protein>
    <submittedName>
        <fullName evidence="2">Uncharacterized protein</fullName>
    </submittedName>
</protein>
<keyword evidence="3" id="KW-1185">Reference proteome</keyword>
<evidence type="ECO:0000313" key="2">
    <source>
        <dbReference type="EMBL" id="ABK14217.1"/>
    </source>
</evidence>
<keyword evidence="1" id="KW-0812">Transmembrane</keyword>
<proteinExistence type="predicted"/>
<organism evidence="2 3">
    <name type="scientific">Methanothrix thermoacetophila (strain DSM 6194 / JCM 14653 / NBRC 101360 / PT)</name>
    <name type="common">Methanosaeta thermophila</name>
    <dbReference type="NCBI Taxonomy" id="349307"/>
    <lineage>
        <taxon>Archaea</taxon>
        <taxon>Methanobacteriati</taxon>
        <taxon>Methanobacteriota</taxon>
        <taxon>Stenosarchaea group</taxon>
        <taxon>Methanomicrobia</taxon>
        <taxon>Methanotrichales</taxon>
        <taxon>Methanotrichaceae</taxon>
        <taxon>Methanothrix</taxon>
    </lineage>
</organism>
<feature type="transmembrane region" description="Helical" evidence="1">
    <location>
        <begin position="136"/>
        <end position="155"/>
    </location>
</feature>
<sequence>MILTAMPLVLLLIGLVLHKMNFERIYRRLSELSDSVSKDKLYEVLYIDHGANFSAMVFSSWVAFFIAFMYYLIPSTTPWLLRSGFPIATDYGLAFFAILVAVLASILLWAIRRLPVWLRLSEIHSIYPISRNEKNLCAATVLVLAFSAIFSIYNFVNYPFVNKTLEAASWVLIIVAVILLFIPVVKEFVEAGR</sequence>
<dbReference type="RefSeq" id="WP_011695615.1">
    <property type="nucleotide sequence ID" value="NC_008553.1"/>
</dbReference>